<reference evidence="1 2" key="1">
    <citation type="journal article" date="2020" name="Mol. Biol. Evol.">
        <title>Distinct Expression and Methylation Patterns for Genes with Different Fates following a Single Whole-Genome Duplication in Flowering Plants.</title>
        <authorList>
            <person name="Shi T."/>
            <person name="Rahmani R.S."/>
            <person name="Gugger P.F."/>
            <person name="Wang M."/>
            <person name="Li H."/>
            <person name="Zhang Y."/>
            <person name="Li Z."/>
            <person name="Wang Q."/>
            <person name="Van de Peer Y."/>
            <person name="Marchal K."/>
            <person name="Chen J."/>
        </authorList>
    </citation>
    <scope>NUCLEOTIDE SEQUENCE [LARGE SCALE GENOMIC DNA]</scope>
    <source>
        <tissue evidence="1">Leaf</tissue>
    </source>
</reference>
<organism evidence="1 2">
    <name type="scientific">Nelumbo nucifera</name>
    <name type="common">Sacred lotus</name>
    <dbReference type="NCBI Taxonomy" id="4432"/>
    <lineage>
        <taxon>Eukaryota</taxon>
        <taxon>Viridiplantae</taxon>
        <taxon>Streptophyta</taxon>
        <taxon>Embryophyta</taxon>
        <taxon>Tracheophyta</taxon>
        <taxon>Spermatophyta</taxon>
        <taxon>Magnoliopsida</taxon>
        <taxon>Proteales</taxon>
        <taxon>Nelumbonaceae</taxon>
        <taxon>Nelumbo</taxon>
    </lineage>
</organism>
<evidence type="ECO:0000313" key="2">
    <source>
        <dbReference type="Proteomes" id="UP000607653"/>
    </source>
</evidence>
<dbReference type="Proteomes" id="UP000607653">
    <property type="component" value="Unassembled WGS sequence"/>
</dbReference>
<keyword evidence="2" id="KW-1185">Reference proteome</keyword>
<proteinExistence type="predicted"/>
<gene>
    <name evidence="1" type="ORF">HUJ06_017803</name>
</gene>
<comment type="caution">
    <text evidence="1">The sequence shown here is derived from an EMBL/GenBank/DDBJ whole genome shotgun (WGS) entry which is preliminary data.</text>
</comment>
<name>A0A822ZYE6_NELNU</name>
<accession>A0A822ZYE6</accession>
<protein>
    <submittedName>
        <fullName evidence="1">Uncharacterized protein</fullName>
    </submittedName>
</protein>
<dbReference type="EMBL" id="DUZY01000008">
    <property type="protein sequence ID" value="DAD47866.1"/>
    <property type="molecule type" value="Genomic_DNA"/>
</dbReference>
<evidence type="ECO:0000313" key="1">
    <source>
        <dbReference type="EMBL" id="DAD47866.1"/>
    </source>
</evidence>
<dbReference type="AlphaFoldDB" id="A0A822ZYE6"/>
<sequence length="109" mass="12128">MSIPVDAPEQDWMIILIMAHEKMINSTTPTSCNATEYPQLYFQSLSPYARTSPIRLVEGALSVSLKGSKHGLQSVKSGSQYLQRSICDLCRGDVNGLWLWTSFDSLCGR</sequence>